<comment type="caution">
    <text evidence="2">The sequence shown here is derived from an EMBL/GenBank/DDBJ whole genome shotgun (WGS) entry which is preliminary data.</text>
</comment>
<protein>
    <submittedName>
        <fullName evidence="2">Uncharacterized protein</fullName>
    </submittedName>
</protein>
<dbReference type="PATRIC" id="fig|1227485.3.peg.1312"/>
<gene>
    <name evidence="2" type="ORF">C472_06829</name>
</gene>
<feature type="transmembrane region" description="Helical" evidence="1">
    <location>
        <begin position="103"/>
        <end position="121"/>
    </location>
</feature>
<organism evidence="2 3">
    <name type="scientific">Halorubrum tebenquichense DSM 14210</name>
    <dbReference type="NCBI Taxonomy" id="1227485"/>
    <lineage>
        <taxon>Archaea</taxon>
        <taxon>Methanobacteriati</taxon>
        <taxon>Methanobacteriota</taxon>
        <taxon>Stenosarchaea group</taxon>
        <taxon>Halobacteria</taxon>
        <taxon>Halobacteriales</taxon>
        <taxon>Haloferacaceae</taxon>
        <taxon>Halorubrum</taxon>
    </lineage>
</organism>
<evidence type="ECO:0000256" key="1">
    <source>
        <dbReference type="SAM" id="Phobius"/>
    </source>
</evidence>
<accession>M0DSU5</accession>
<proteinExistence type="predicted"/>
<sequence>MFPALTPAVAFGAALVVFVWAAMGAWVNFDARARGSRRPAIWGVFAPLSGIVLCYYLLWWRRGRSREWPPGRAERAAAVVVVAGLGGLIVGILVSPPDPASQLTTWPVAVAGCLPVAYWAVRRGV</sequence>
<evidence type="ECO:0000313" key="3">
    <source>
        <dbReference type="Proteomes" id="UP000011523"/>
    </source>
</evidence>
<keyword evidence="1" id="KW-0812">Transmembrane</keyword>
<evidence type="ECO:0000313" key="2">
    <source>
        <dbReference type="EMBL" id="ELZ38566.1"/>
    </source>
</evidence>
<dbReference type="EMBL" id="AOJD01000038">
    <property type="protein sequence ID" value="ELZ38566.1"/>
    <property type="molecule type" value="Genomic_DNA"/>
</dbReference>
<name>M0DSU5_9EURY</name>
<reference evidence="2 3" key="1">
    <citation type="journal article" date="2014" name="PLoS Genet.">
        <title>Phylogenetically driven sequencing of extremely halophilic archaea reveals strategies for static and dynamic osmo-response.</title>
        <authorList>
            <person name="Becker E.A."/>
            <person name="Seitzer P.M."/>
            <person name="Tritt A."/>
            <person name="Larsen D."/>
            <person name="Krusor M."/>
            <person name="Yao A.I."/>
            <person name="Wu D."/>
            <person name="Madern D."/>
            <person name="Eisen J.A."/>
            <person name="Darling A.E."/>
            <person name="Facciotti M.T."/>
        </authorList>
    </citation>
    <scope>NUCLEOTIDE SEQUENCE [LARGE SCALE GENOMIC DNA]</scope>
    <source>
        <strain evidence="2 3">DSM 14210</strain>
    </source>
</reference>
<feature type="transmembrane region" description="Helical" evidence="1">
    <location>
        <begin position="40"/>
        <end position="58"/>
    </location>
</feature>
<dbReference type="Proteomes" id="UP000011523">
    <property type="component" value="Unassembled WGS sequence"/>
</dbReference>
<keyword evidence="1" id="KW-1133">Transmembrane helix</keyword>
<keyword evidence="3" id="KW-1185">Reference proteome</keyword>
<feature type="transmembrane region" description="Helical" evidence="1">
    <location>
        <begin position="78"/>
        <end position="97"/>
    </location>
</feature>
<dbReference type="AlphaFoldDB" id="M0DSU5"/>
<keyword evidence="1" id="KW-0472">Membrane</keyword>